<dbReference type="InterPro" id="IPR015889">
    <property type="entry name" value="Intradiol_dOase_core"/>
</dbReference>
<name>A0A9P9W7Q4_9PEZI</name>
<evidence type="ECO:0000313" key="3">
    <source>
        <dbReference type="Proteomes" id="UP000829685"/>
    </source>
</evidence>
<evidence type="ECO:0000259" key="1">
    <source>
        <dbReference type="Pfam" id="PF00775"/>
    </source>
</evidence>
<sequence length="354" mass="38894">MRFFQAIAPVAVLANVAIAHGNHDIQQEVKQRRDFLTTQRRTNLAHCADKLKARGVDKRNVARRAAGVEQARAKKNLKTKRTEDSVLATDHNKTSLGYTENTEVAALFADYNSCLLTPQVTQGPYYVADEYVRRNIGEDLEGVPIVMDFQVVDINTCEPMPNTYLEIWHANSTGVYSGVDVEGNGSGESDPGNLDKTWGRGIQETNADGVAQFESIVPGHYTGRAIHIHTVVHKNATLYSNSTLGAESVTSHIGQVFLDQDLISLVEATYPYNTNEQDLTLNADDTILATETETDGVDPFMEYVMLGDSIEDGVFAWVSFGVNATYTKVMDPVVYLTADGGVDNPNWDDADGRP</sequence>
<dbReference type="Gene3D" id="2.60.130.10">
    <property type="entry name" value="Aromatic compound dioxygenase"/>
    <property type="match status" value="1"/>
</dbReference>
<feature type="domain" description="Intradiol ring-cleavage dioxygenases" evidence="1">
    <location>
        <begin position="129"/>
        <end position="225"/>
    </location>
</feature>
<reference evidence="2" key="1">
    <citation type="submission" date="2021-03" db="EMBL/GenBank/DDBJ databases">
        <title>Revisited historic fungal species revealed as producer of novel bioactive compounds through whole genome sequencing and comparative genomics.</title>
        <authorList>
            <person name="Vignolle G.A."/>
            <person name="Hochenegger N."/>
            <person name="Mach R.L."/>
            <person name="Mach-Aigner A.R."/>
            <person name="Javad Rahimi M."/>
            <person name="Salim K.A."/>
            <person name="Chan C.M."/>
            <person name="Lim L.B.L."/>
            <person name="Cai F."/>
            <person name="Druzhinina I.S."/>
            <person name="U'Ren J.M."/>
            <person name="Derntl C."/>
        </authorList>
    </citation>
    <scope>NUCLEOTIDE SEQUENCE</scope>
    <source>
        <strain evidence="2">TUCIM 5799</strain>
    </source>
</reference>
<dbReference type="AlphaFoldDB" id="A0A9P9W7Q4"/>
<dbReference type="EMBL" id="JAFIMR010000086">
    <property type="protein sequence ID" value="KAI1848316.1"/>
    <property type="molecule type" value="Genomic_DNA"/>
</dbReference>
<dbReference type="InterPro" id="IPR000627">
    <property type="entry name" value="Intradiol_dOase_C"/>
</dbReference>
<dbReference type="PANTHER" id="PTHR34315">
    <property type="match status" value="1"/>
</dbReference>
<organism evidence="2 3">
    <name type="scientific">Neoarthrinium moseri</name>
    <dbReference type="NCBI Taxonomy" id="1658444"/>
    <lineage>
        <taxon>Eukaryota</taxon>
        <taxon>Fungi</taxon>
        <taxon>Dikarya</taxon>
        <taxon>Ascomycota</taxon>
        <taxon>Pezizomycotina</taxon>
        <taxon>Sordariomycetes</taxon>
        <taxon>Xylariomycetidae</taxon>
        <taxon>Amphisphaeriales</taxon>
        <taxon>Apiosporaceae</taxon>
        <taxon>Neoarthrinium</taxon>
    </lineage>
</organism>
<gene>
    <name evidence="2" type="ORF">JX265_013818</name>
</gene>
<keyword evidence="3" id="KW-1185">Reference proteome</keyword>
<proteinExistence type="predicted"/>
<comment type="caution">
    <text evidence="2">The sequence shown here is derived from an EMBL/GenBank/DDBJ whole genome shotgun (WGS) entry which is preliminary data.</text>
</comment>
<evidence type="ECO:0000313" key="2">
    <source>
        <dbReference type="EMBL" id="KAI1848316.1"/>
    </source>
</evidence>
<dbReference type="PANTHER" id="PTHR34315:SF1">
    <property type="entry name" value="INTRADIOL RING-CLEAVAGE DIOXYGENASES DOMAIN-CONTAINING PROTEIN-RELATED"/>
    <property type="match status" value="1"/>
</dbReference>
<dbReference type="GO" id="GO:0008199">
    <property type="term" value="F:ferric iron binding"/>
    <property type="evidence" value="ECO:0007669"/>
    <property type="project" value="InterPro"/>
</dbReference>
<accession>A0A9P9W7Q4</accession>
<dbReference type="GO" id="GO:0016702">
    <property type="term" value="F:oxidoreductase activity, acting on single donors with incorporation of molecular oxygen, incorporation of two atoms of oxygen"/>
    <property type="evidence" value="ECO:0007669"/>
    <property type="project" value="InterPro"/>
</dbReference>
<dbReference type="CDD" id="cd03457">
    <property type="entry name" value="intradiol_dioxygenase_like"/>
    <property type="match status" value="1"/>
</dbReference>
<dbReference type="SUPFAM" id="SSF49482">
    <property type="entry name" value="Aromatic compound dioxygenase"/>
    <property type="match status" value="1"/>
</dbReference>
<protein>
    <recommendedName>
        <fullName evidence="1">Intradiol ring-cleavage dioxygenases domain-containing protein</fullName>
    </recommendedName>
</protein>
<dbReference type="Pfam" id="PF00775">
    <property type="entry name" value="Dioxygenase_C"/>
    <property type="match status" value="1"/>
</dbReference>
<dbReference type="Proteomes" id="UP000829685">
    <property type="component" value="Unassembled WGS sequence"/>
</dbReference>